<sequence>MAQSANFFHHFLELPTELRLTIWNLNLYQPRIVPIHIDAPSPSETEGLSFPSLSVLPQCVSPCPAPANLHVCREARREALKHHRLSFGMYQEPGRVFFNPDSDILYFGYREGFGASESQFRTAMSLCSPADLAQVRRLAINEAVFRVGCKYVHSLAADVLALVRLRMPALEELVFVPATAAGTDDTAYSSYDADLVLAHIGTTNETIEMTRQVKMALDDFCTKYPDWKKPNYRVMAIVKASKQKKRQ</sequence>
<dbReference type="InterPro" id="IPR045518">
    <property type="entry name" value="2EXR"/>
</dbReference>
<dbReference type="AlphaFoldDB" id="A0A2N3ND20"/>
<comment type="caution">
    <text evidence="2">The sequence shown here is derived from an EMBL/GenBank/DDBJ whole genome shotgun (WGS) entry which is preliminary data.</text>
</comment>
<gene>
    <name evidence="2" type="ORF">jhhlp_002072</name>
</gene>
<dbReference type="OrthoDB" id="5215322at2759"/>
<evidence type="ECO:0000259" key="1">
    <source>
        <dbReference type="Pfam" id="PF20150"/>
    </source>
</evidence>
<dbReference type="InParanoid" id="A0A2N3ND20"/>
<dbReference type="Proteomes" id="UP000233524">
    <property type="component" value="Unassembled WGS sequence"/>
</dbReference>
<protein>
    <recommendedName>
        <fullName evidence="1">2EXR domain-containing protein</fullName>
    </recommendedName>
</protein>
<dbReference type="VEuPathDB" id="FungiDB:jhhlp_002072"/>
<dbReference type="EMBL" id="NLAX01000008">
    <property type="protein sequence ID" value="PKS10321.1"/>
    <property type="molecule type" value="Genomic_DNA"/>
</dbReference>
<evidence type="ECO:0000313" key="3">
    <source>
        <dbReference type="Proteomes" id="UP000233524"/>
    </source>
</evidence>
<dbReference type="Pfam" id="PF20150">
    <property type="entry name" value="2EXR"/>
    <property type="match status" value="1"/>
</dbReference>
<dbReference type="PANTHER" id="PTHR35910:SF6">
    <property type="entry name" value="2EXR DOMAIN-CONTAINING PROTEIN"/>
    <property type="match status" value="1"/>
</dbReference>
<dbReference type="PANTHER" id="PTHR35910">
    <property type="entry name" value="2EXR DOMAIN-CONTAINING PROTEIN"/>
    <property type="match status" value="1"/>
</dbReference>
<organism evidence="2 3">
    <name type="scientific">Lomentospora prolificans</name>
    <dbReference type="NCBI Taxonomy" id="41688"/>
    <lineage>
        <taxon>Eukaryota</taxon>
        <taxon>Fungi</taxon>
        <taxon>Dikarya</taxon>
        <taxon>Ascomycota</taxon>
        <taxon>Pezizomycotina</taxon>
        <taxon>Sordariomycetes</taxon>
        <taxon>Hypocreomycetidae</taxon>
        <taxon>Microascales</taxon>
        <taxon>Microascaceae</taxon>
        <taxon>Lomentospora</taxon>
    </lineage>
</organism>
<reference evidence="2 3" key="1">
    <citation type="journal article" date="2017" name="G3 (Bethesda)">
        <title>First Draft Genome Sequence of the Pathogenic Fungus Lomentospora prolificans (Formerly Scedosporium prolificans).</title>
        <authorList>
            <person name="Luo R."/>
            <person name="Zimin A."/>
            <person name="Workman R."/>
            <person name="Fan Y."/>
            <person name="Pertea G."/>
            <person name="Grossman N."/>
            <person name="Wear M.P."/>
            <person name="Jia B."/>
            <person name="Miller H."/>
            <person name="Casadevall A."/>
            <person name="Timp W."/>
            <person name="Zhang S.X."/>
            <person name="Salzberg S.L."/>
        </authorList>
    </citation>
    <scope>NUCLEOTIDE SEQUENCE [LARGE SCALE GENOMIC DNA]</scope>
    <source>
        <strain evidence="2 3">JHH-5317</strain>
    </source>
</reference>
<name>A0A2N3ND20_9PEZI</name>
<proteinExistence type="predicted"/>
<keyword evidence="3" id="KW-1185">Reference proteome</keyword>
<evidence type="ECO:0000313" key="2">
    <source>
        <dbReference type="EMBL" id="PKS10321.1"/>
    </source>
</evidence>
<accession>A0A2N3ND20</accession>
<feature type="domain" description="2EXR" evidence="1">
    <location>
        <begin position="8"/>
        <end position="105"/>
    </location>
</feature>